<dbReference type="InterPro" id="IPR028564">
    <property type="entry name" value="MT_TRM10-typ"/>
</dbReference>
<dbReference type="Proteomes" id="UP000007812">
    <property type="component" value="Chromosome"/>
</dbReference>
<feature type="domain" description="SAM-dependent MTase TRM10-type" evidence="4">
    <location>
        <begin position="71"/>
        <end position="257"/>
    </location>
</feature>
<dbReference type="InterPro" id="IPR007364">
    <property type="entry name" value="SFM1-like"/>
</dbReference>
<evidence type="ECO:0000256" key="2">
    <source>
        <dbReference type="ARBA" id="ARBA00022679"/>
    </source>
</evidence>
<keyword evidence="6" id="KW-1185">Reference proteome</keyword>
<dbReference type="PROSITE" id="PS51675">
    <property type="entry name" value="SAM_MT_TRM10"/>
    <property type="match status" value="1"/>
</dbReference>
<evidence type="ECO:0000313" key="6">
    <source>
        <dbReference type="Proteomes" id="UP000007812"/>
    </source>
</evidence>
<dbReference type="HOGENOM" id="CLU_061952_0_0_2"/>
<dbReference type="AlphaFoldDB" id="F4G1X2"/>
<keyword evidence="3" id="KW-0949">S-adenosyl-L-methionine</keyword>
<accession>F4G1X2</accession>
<dbReference type="GO" id="GO:0032259">
    <property type="term" value="P:methylation"/>
    <property type="evidence" value="ECO:0007669"/>
    <property type="project" value="UniProtKB-KW"/>
</dbReference>
<dbReference type="GO" id="GO:0008168">
    <property type="term" value="F:methyltransferase activity"/>
    <property type="evidence" value="ECO:0007669"/>
    <property type="project" value="UniProtKB-KW"/>
</dbReference>
<dbReference type="NCBIfam" id="NF041071">
    <property type="entry name" value="Trm10_mtase_Thprot"/>
    <property type="match status" value="1"/>
</dbReference>
<evidence type="ECO:0000256" key="3">
    <source>
        <dbReference type="ARBA" id="ARBA00022691"/>
    </source>
</evidence>
<keyword evidence="1" id="KW-0489">Methyltransferase</keyword>
<dbReference type="eggNOG" id="arCOG00967">
    <property type="taxonomic scope" value="Archaea"/>
</dbReference>
<gene>
    <name evidence="5" type="ordered locus">Mcup_0756</name>
</gene>
<proteinExistence type="predicted"/>
<dbReference type="InterPro" id="IPR038459">
    <property type="entry name" value="MT_TRM10-typ_sf"/>
</dbReference>
<dbReference type="PATRIC" id="fig|1006006.8.peg.755"/>
<evidence type="ECO:0000313" key="5">
    <source>
        <dbReference type="EMBL" id="AEB94861.1"/>
    </source>
</evidence>
<reference evidence="5 6" key="1">
    <citation type="journal article" date="2011" name="J. Bacteriol.">
        <title>Complete genome sequence of Metallosphaera cuprina, a metal sulfide-oxidizing archaeon from a hot spring.</title>
        <authorList>
            <person name="Liu L.J."/>
            <person name="You X.Y."/>
            <person name="Zheng H."/>
            <person name="Wang S."/>
            <person name="Jiang C.Y."/>
            <person name="Liu S.J."/>
        </authorList>
    </citation>
    <scope>NUCLEOTIDE SEQUENCE [LARGE SCALE GENOMIC DNA]</scope>
    <source>
        <strain evidence="5 6">Ar-4</strain>
    </source>
</reference>
<protein>
    <submittedName>
        <fullName evidence="5">tRNA (Guanine-N1-)-methyltransferase</fullName>
    </submittedName>
</protein>
<keyword evidence="2" id="KW-0808">Transferase</keyword>
<dbReference type="Pfam" id="PF04252">
    <property type="entry name" value="SFM1-like"/>
    <property type="match status" value="1"/>
</dbReference>
<dbReference type="EMBL" id="CP002656">
    <property type="protein sequence ID" value="AEB94861.1"/>
    <property type="molecule type" value="Genomic_DNA"/>
</dbReference>
<dbReference type="Gene3D" id="3.40.1280.30">
    <property type="match status" value="1"/>
</dbReference>
<dbReference type="KEGG" id="mcn:Mcup_0756"/>
<evidence type="ECO:0000259" key="4">
    <source>
        <dbReference type="PROSITE" id="PS51675"/>
    </source>
</evidence>
<dbReference type="InterPro" id="IPR053623">
    <property type="entry name" value="TRM10_methyltransferase"/>
</dbReference>
<name>F4G1X2_METCR</name>
<sequence>MGKVIGKQLLEMGIDTLYLRGIERPFLQHLGLKFLLYDWGIKRGIYYGKRVGEEFGISFITGRGNELATESPHPNGEKVEIDFPPFPLFIVDFSLWNRHSESEKRKLASQTLMLISTIRKHLWDYNLSLNHTSQELEHLIKVMGFPNKVRRDVMPPSNTLILDPYAEDQVTEEQIRSTDCFVLGGIVDDSGWKYATKEMAKEAGYSFRHVKIALRGSRLGVPDRLNKIASIILRVKEGETLEDSILNEQSNADKFLRLLRDTTLNGDLERNAQWLRAGEKVKQRVRRITSRTRPESFSSHQ</sequence>
<organism evidence="5 6">
    <name type="scientific">Metallosphaera cuprina (strain Ar-4)</name>
    <dbReference type="NCBI Taxonomy" id="1006006"/>
    <lineage>
        <taxon>Archaea</taxon>
        <taxon>Thermoproteota</taxon>
        <taxon>Thermoprotei</taxon>
        <taxon>Sulfolobales</taxon>
        <taxon>Sulfolobaceae</taxon>
        <taxon>Metallosphaera</taxon>
    </lineage>
</organism>
<evidence type="ECO:0000256" key="1">
    <source>
        <dbReference type="ARBA" id="ARBA00022603"/>
    </source>
</evidence>